<reference evidence="5 7" key="1">
    <citation type="submission" date="2018-05" db="EMBL/GenBank/DDBJ databases">
        <title>Freshwater and sediment microbial communities from various areas in North America, analyzing microbe dynamics in response to fracking.</title>
        <authorList>
            <person name="Lamendella R."/>
        </authorList>
    </citation>
    <scope>NUCLEOTIDE SEQUENCE [LARGE SCALE GENOMIC DNA]</scope>
    <source>
        <strain evidence="5 7">DB-3</strain>
        <strain evidence="6 8">NG-13</strain>
    </source>
</reference>
<keyword evidence="8" id="KW-1185">Reference proteome</keyword>
<feature type="chain" id="PRO_5032889145" evidence="3">
    <location>
        <begin position="34"/>
        <end position="871"/>
    </location>
</feature>
<dbReference type="EMBL" id="QGTZ01000008">
    <property type="protein sequence ID" value="PWW37941.1"/>
    <property type="molecule type" value="Genomic_DNA"/>
</dbReference>
<dbReference type="PROSITE" id="PS51272">
    <property type="entry name" value="SLH"/>
    <property type="match status" value="3"/>
</dbReference>
<dbReference type="AlphaFoldDB" id="A0A855Y5N8"/>
<dbReference type="SMART" id="SM00014">
    <property type="entry name" value="acidPPc"/>
    <property type="match status" value="1"/>
</dbReference>
<dbReference type="SUPFAM" id="SSF48317">
    <property type="entry name" value="Acid phosphatase/Vanadium-dependent haloperoxidase"/>
    <property type="match status" value="1"/>
</dbReference>
<dbReference type="InterPro" id="IPR036938">
    <property type="entry name" value="PAP2/HPO_sf"/>
</dbReference>
<dbReference type="InterPro" id="IPR011050">
    <property type="entry name" value="Pectin_lyase_fold/virulence"/>
</dbReference>
<dbReference type="SUPFAM" id="SSF51126">
    <property type="entry name" value="Pectin lyase-like"/>
    <property type="match status" value="1"/>
</dbReference>
<evidence type="ECO:0000256" key="1">
    <source>
        <dbReference type="ARBA" id="ARBA00022729"/>
    </source>
</evidence>
<protein>
    <submittedName>
        <fullName evidence="5">Autotransporter-associated beta strand protein</fullName>
    </submittedName>
</protein>
<dbReference type="Proteomes" id="UP000247078">
    <property type="component" value="Unassembled WGS sequence"/>
</dbReference>
<gene>
    <name evidence="6" type="ORF">DET54_108122</name>
    <name evidence="5" type="ORF">DET56_108134</name>
</gene>
<dbReference type="Pfam" id="PF12951">
    <property type="entry name" value="PATR"/>
    <property type="match status" value="1"/>
</dbReference>
<evidence type="ECO:0000313" key="5">
    <source>
        <dbReference type="EMBL" id="PWW37941.1"/>
    </source>
</evidence>
<feature type="domain" description="SLH" evidence="4">
    <location>
        <begin position="807"/>
        <end position="868"/>
    </location>
</feature>
<dbReference type="Proteomes" id="UP000248827">
    <property type="component" value="Unassembled WGS sequence"/>
</dbReference>
<dbReference type="EMBL" id="QLLI01000008">
    <property type="protein sequence ID" value="RAI94322.1"/>
    <property type="molecule type" value="Genomic_DNA"/>
</dbReference>
<evidence type="ECO:0000313" key="7">
    <source>
        <dbReference type="Proteomes" id="UP000247078"/>
    </source>
</evidence>
<dbReference type="Gene3D" id="1.20.144.10">
    <property type="entry name" value="Phosphatidic acid phosphatase type 2/haloperoxidase"/>
    <property type="match status" value="1"/>
</dbReference>
<feature type="domain" description="SLH" evidence="4">
    <location>
        <begin position="684"/>
        <end position="742"/>
    </location>
</feature>
<dbReference type="InterPro" id="IPR013425">
    <property type="entry name" value="Autotrns_rpt"/>
</dbReference>
<feature type="compositionally biased region" description="Low complexity" evidence="2">
    <location>
        <begin position="601"/>
        <end position="616"/>
    </location>
</feature>
<evidence type="ECO:0000259" key="4">
    <source>
        <dbReference type="PROSITE" id="PS51272"/>
    </source>
</evidence>
<organism evidence="5 7">
    <name type="scientific">Paenibacillus pabuli</name>
    <dbReference type="NCBI Taxonomy" id="1472"/>
    <lineage>
        <taxon>Bacteria</taxon>
        <taxon>Bacillati</taxon>
        <taxon>Bacillota</taxon>
        <taxon>Bacilli</taxon>
        <taxon>Bacillales</taxon>
        <taxon>Paenibacillaceae</taxon>
        <taxon>Paenibacillus</taxon>
    </lineage>
</organism>
<dbReference type="InterPro" id="IPR001119">
    <property type="entry name" value="SLH_dom"/>
</dbReference>
<keyword evidence="1 3" id="KW-0732">Signal</keyword>
<feature type="signal peptide" evidence="3">
    <location>
        <begin position="1"/>
        <end position="33"/>
    </location>
</feature>
<feature type="region of interest" description="Disordered" evidence="2">
    <location>
        <begin position="601"/>
        <end position="660"/>
    </location>
</feature>
<comment type="caution">
    <text evidence="5">The sequence shown here is derived from an EMBL/GenBank/DDBJ whole genome shotgun (WGS) entry which is preliminary data.</text>
</comment>
<dbReference type="NCBIfam" id="TIGR02601">
    <property type="entry name" value="autotrns_rpt"/>
    <property type="match status" value="1"/>
</dbReference>
<evidence type="ECO:0000256" key="3">
    <source>
        <dbReference type="SAM" id="SignalP"/>
    </source>
</evidence>
<evidence type="ECO:0000313" key="6">
    <source>
        <dbReference type="EMBL" id="RAI94322.1"/>
    </source>
</evidence>
<dbReference type="PANTHER" id="PTHR43308:SF5">
    <property type="entry name" value="S-LAYER PROTEIN _ PEPTIDOGLYCAN ENDO-BETA-N-ACETYLGLUCOSAMINIDASE"/>
    <property type="match status" value="1"/>
</dbReference>
<dbReference type="PANTHER" id="PTHR43308">
    <property type="entry name" value="OUTER MEMBRANE PROTEIN ALPHA-RELATED"/>
    <property type="match status" value="1"/>
</dbReference>
<dbReference type="InterPro" id="IPR000326">
    <property type="entry name" value="PAP2/HPO"/>
</dbReference>
<dbReference type="InterPro" id="IPR051465">
    <property type="entry name" value="Cell_Envelope_Struct_Comp"/>
</dbReference>
<dbReference type="Pfam" id="PF01569">
    <property type="entry name" value="PAP2"/>
    <property type="match status" value="1"/>
</dbReference>
<proteinExistence type="predicted"/>
<feature type="compositionally biased region" description="Low complexity" evidence="2">
    <location>
        <begin position="623"/>
        <end position="646"/>
    </location>
</feature>
<evidence type="ECO:0000313" key="8">
    <source>
        <dbReference type="Proteomes" id="UP000248827"/>
    </source>
</evidence>
<name>A0A855Y5N8_9BACL</name>
<sequence length="871" mass="91202">MKTKANKNKKKMLTAAMGVVLISNSIASSAALAAPSDSQVPLPQQPAWGYFVDTYKSNSNSNTTVDSNAAVGTLSKFLDLWTPGDSWDNGTKIRADILDYNIQYVADRAATRTKADEEAAYYTDRTNQSYGAVDGLGSLANVYREISGTFTSIKSIPEDATTEKYTDENGTNKAGDSASRLGKMVDLIGAVRGNSASANPSKNFFQYMRPFRWLKTNDVVVPTLRPLIKPVEEAATDGGFPSGHTNASYLAALALAYSVPERFQELVTRASEMGDDRIVAGMHSPLDVIGGRVLATALAAAALNDPENAELKQAAYDQAHNVLLKENGTAEDRFTDYEKNKAEYTERLTYGFPQIGSTTEPMPVPKGAEVLLETRQPYLSADQRRAVLATTGIASGYPVLDDAEGWGRLNLFAAADGYGAFNSDVTVVMDTSKGGFNAVDVWRNNISGTGKLTKEGSGTLKLRGANTYSGGTQVSAGTLEGDTATAFGSGDVVNNGGTVTESVTGKWNIEGNFAQAADGTLELNVASANDVLDIKGTVNTAGTLHVNFASSYVPGAGEITLVTHGANQQSGKFTSVQVDGLPSKYNAQVKYESNRIALAITDTTSPGTTPTTPTTPGTGGGSVTTPTPSTPSTGSGTDSGTVTTPPTTEPTVPPATKVNPFKSGVVSQETVLKAVNEAIAATKNEQKAFSDISGHWANRSIGAAVKLRMVEGYENGSFRPNASVTRAEFTAMIARAFGLGENSASASFKDTKSSWAAGYISALADKGVITGYADGSFKPNATISRAEMVTIIARVLDLNALATSAPTSFSDVDSSNWAAGAITQASSANLVQGLSSSVFSPSGKATRAEAVTIIIRALESDSSIKALIEGL</sequence>
<accession>A0A855Y5N8</accession>
<evidence type="ECO:0000256" key="2">
    <source>
        <dbReference type="SAM" id="MobiDB-lite"/>
    </source>
</evidence>
<dbReference type="Pfam" id="PF00395">
    <property type="entry name" value="SLH"/>
    <property type="match status" value="3"/>
</dbReference>
<feature type="domain" description="SLH" evidence="4">
    <location>
        <begin position="743"/>
        <end position="806"/>
    </location>
</feature>